<dbReference type="PANTHER" id="PTHR43808">
    <property type="entry name" value="ACETYLORNITHINE DEACETYLASE"/>
    <property type="match status" value="1"/>
</dbReference>
<dbReference type="EMBL" id="AOLN01000011">
    <property type="protein sequence ID" value="ELZ94859.1"/>
    <property type="molecule type" value="Genomic_DNA"/>
</dbReference>
<keyword evidence="2" id="KW-0479">Metal-binding</keyword>
<evidence type="ECO:0000313" key="6">
    <source>
        <dbReference type="EMBL" id="ELZ94859.1"/>
    </source>
</evidence>
<dbReference type="SUPFAM" id="SSF53187">
    <property type="entry name" value="Zn-dependent exopeptidases"/>
    <property type="match status" value="1"/>
</dbReference>
<dbReference type="PROSITE" id="PS00758">
    <property type="entry name" value="ARGE_DAPE_CPG2_1"/>
    <property type="match status" value="1"/>
</dbReference>
<gene>
    <name evidence="6" type="ORF">C440_07282</name>
</gene>
<keyword evidence="3" id="KW-0378">Hydrolase</keyword>
<reference evidence="6 7" key="1">
    <citation type="journal article" date="2014" name="PLoS Genet.">
        <title>Phylogenetically driven sequencing of extremely halophilic archaea reveals strategies for static and dynamic osmo-response.</title>
        <authorList>
            <person name="Becker E.A."/>
            <person name="Seitzer P.M."/>
            <person name="Tritt A."/>
            <person name="Larsen D."/>
            <person name="Krusor M."/>
            <person name="Yao A.I."/>
            <person name="Wu D."/>
            <person name="Madern D."/>
            <person name="Eisen J.A."/>
            <person name="Darling A.E."/>
            <person name="Facciotti M.T."/>
        </authorList>
    </citation>
    <scope>NUCLEOTIDE SEQUENCE [LARGE SCALE GENOMIC DNA]</scope>
    <source>
        <strain evidence="6 7">ATCC BAA-1512</strain>
    </source>
</reference>
<accession>M0IHC1</accession>
<dbReference type="AlphaFoldDB" id="M0IHC1"/>
<name>M0IHC1_9EURY</name>
<dbReference type="InterPro" id="IPR050072">
    <property type="entry name" value="Peptidase_M20A"/>
</dbReference>
<dbReference type="Gene3D" id="3.40.630.10">
    <property type="entry name" value="Zn peptidases"/>
    <property type="match status" value="1"/>
</dbReference>
<dbReference type="InterPro" id="IPR011650">
    <property type="entry name" value="Peptidase_M20_dimer"/>
</dbReference>
<proteinExistence type="predicted"/>
<dbReference type="GO" id="GO:0008777">
    <property type="term" value="F:acetylornithine deacetylase activity"/>
    <property type="evidence" value="ECO:0007669"/>
    <property type="project" value="TreeGrafter"/>
</dbReference>
<evidence type="ECO:0000256" key="2">
    <source>
        <dbReference type="ARBA" id="ARBA00022723"/>
    </source>
</evidence>
<evidence type="ECO:0000256" key="4">
    <source>
        <dbReference type="ARBA" id="ARBA00022833"/>
    </source>
</evidence>
<dbReference type="GO" id="GO:0006526">
    <property type="term" value="P:L-arginine biosynthetic process"/>
    <property type="evidence" value="ECO:0007669"/>
    <property type="project" value="TreeGrafter"/>
</dbReference>
<sequence length="364" mass="38439">MDELHELTADLVSIPSHRDETAVGDFIEAWLRDETDAEVLRDESENVVARANSGVGDSLALVGHHDVVPPADRQVTDSGDYVVETRDGRLYGRGASDMKGAVAASMLAFRDAAADASREVAFASFVGEEVGGTGVRAALDAGLELDYAIVAEGSTNYSGPARTDVAVAHRGRRASTLVATGTASHASEPEQGENAVYRACDAVGVVRELTVPDAEVLGHAVSGSVAVTEIDGGSAWNVIPDRCEVTIDERTVPGGYADLSQAESVAGVEWVVGQDLPPMACDDADFADRVLDVSRAVHESRGDETPQQVTKPHATDAGWLAQAGTTCVVYGPSEPGEAHTEDESVSLDVLERCYETYRELVEGW</sequence>
<comment type="cofactor">
    <cofactor evidence="1">
        <name>Zn(2+)</name>
        <dbReference type="ChEBI" id="CHEBI:29105"/>
    </cofactor>
</comment>
<organism evidence="6 7">
    <name type="scientific">Haloferax mucosum ATCC BAA-1512</name>
    <dbReference type="NCBI Taxonomy" id="662479"/>
    <lineage>
        <taxon>Archaea</taxon>
        <taxon>Methanobacteriati</taxon>
        <taxon>Methanobacteriota</taxon>
        <taxon>Stenosarchaea group</taxon>
        <taxon>Halobacteria</taxon>
        <taxon>Halobacteriales</taxon>
        <taxon>Haloferacaceae</taxon>
        <taxon>Haloferax</taxon>
    </lineage>
</organism>
<dbReference type="Gene3D" id="3.30.70.360">
    <property type="match status" value="1"/>
</dbReference>
<keyword evidence="4" id="KW-0862">Zinc</keyword>
<dbReference type="OrthoDB" id="133929at2157"/>
<dbReference type="InterPro" id="IPR036264">
    <property type="entry name" value="Bact_exopeptidase_dim_dom"/>
</dbReference>
<protein>
    <submittedName>
        <fullName evidence="6">Acetylornithine deacetylase</fullName>
    </submittedName>
</protein>
<dbReference type="STRING" id="662479.C440_07282"/>
<dbReference type="PATRIC" id="fig|662479.7.peg.1471"/>
<feature type="domain" description="Peptidase M20 dimerisation" evidence="5">
    <location>
        <begin position="167"/>
        <end position="254"/>
    </location>
</feature>
<dbReference type="RefSeq" id="WP_008319674.1">
    <property type="nucleotide sequence ID" value="NZ_AOLN01000011.1"/>
</dbReference>
<dbReference type="InterPro" id="IPR002933">
    <property type="entry name" value="Peptidase_M20"/>
</dbReference>
<keyword evidence="7" id="KW-1185">Reference proteome</keyword>
<evidence type="ECO:0000256" key="3">
    <source>
        <dbReference type="ARBA" id="ARBA00022801"/>
    </source>
</evidence>
<evidence type="ECO:0000259" key="5">
    <source>
        <dbReference type="Pfam" id="PF07687"/>
    </source>
</evidence>
<dbReference type="Pfam" id="PF07687">
    <property type="entry name" value="M20_dimer"/>
    <property type="match status" value="1"/>
</dbReference>
<evidence type="ECO:0000256" key="1">
    <source>
        <dbReference type="ARBA" id="ARBA00001947"/>
    </source>
</evidence>
<dbReference type="GO" id="GO:0046872">
    <property type="term" value="F:metal ion binding"/>
    <property type="evidence" value="ECO:0007669"/>
    <property type="project" value="UniProtKB-KW"/>
</dbReference>
<dbReference type="PANTHER" id="PTHR43808:SF31">
    <property type="entry name" value="N-ACETYL-L-CITRULLINE DEACETYLASE"/>
    <property type="match status" value="1"/>
</dbReference>
<evidence type="ECO:0000313" key="7">
    <source>
        <dbReference type="Proteomes" id="UP000011550"/>
    </source>
</evidence>
<comment type="caution">
    <text evidence="6">The sequence shown here is derived from an EMBL/GenBank/DDBJ whole genome shotgun (WGS) entry which is preliminary data.</text>
</comment>
<dbReference type="InterPro" id="IPR001261">
    <property type="entry name" value="ArgE/DapE_CS"/>
</dbReference>
<dbReference type="Pfam" id="PF01546">
    <property type="entry name" value="Peptidase_M20"/>
    <property type="match status" value="1"/>
</dbReference>
<dbReference type="SUPFAM" id="SSF55031">
    <property type="entry name" value="Bacterial exopeptidase dimerisation domain"/>
    <property type="match status" value="1"/>
</dbReference>
<dbReference type="Proteomes" id="UP000011550">
    <property type="component" value="Unassembled WGS sequence"/>
</dbReference>